<evidence type="ECO:0000313" key="3">
    <source>
        <dbReference type="Proteomes" id="UP001157091"/>
    </source>
</evidence>
<protein>
    <submittedName>
        <fullName evidence="2">Penicillin-binding protein</fullName>
    </submittedName>
</protein>
<dbReference type="Pfam" id="PF00144">
    <property type="entry name" value="Beta-lactamase"/>
    <property type="match status" value="1"/>
</dbReference>
<evidence type="ECO:0000259" key="1">
    <source>
        <dbReference type="Pfam" id="PF00144"/>
    </source>
</evidence>
<accession>A0ABQ6HX83</accession>
<feature type="domain" description="Beta-lactamase-related" evidence="1">
    <location>
        <begin position="44"/>
        <end position="257"/>
    </location>
</feature>
<dbReference type="InterPro" id="IPR050789">
    <property type="entry name" value="Diverse_Enzym_Activities"/>
</dbReference>
<dbReference type="InterPro" id="IPR001466">
    <property type="entry name" value="Beta-lactam-related"/>
</dbReference>
<sequence length="280" mass="29838">MRERAWQAEPMGSYPTLDRFDFPVALAVSSAHEVLSDDGDVERVFAWKSVTKPLAALAALVAVDQGKVSLDDPAGPEGSTVRHLLAHASGLPFEAGAVLQRPGLRRVYSNQGFEVLGEHVAAAVGMSFARWTREAVLEPLEMTSVVFDGSPAHAASGSTYDVLALGLEMLTPTLISAELGETARTVAFPGLSGVLPGFGRQEHNDWGLGYEIRDHKSPHWTAASNSPATFGHFGQSGSFVWVDPEAGLVAAFLGARSFRSEIHGVLWPVLNEEVLTAHGG</sequence>
<keyword evidence="3" id="KW-1185">Reference proteome</keyword>
<dbReference type="EMBL" id="BSUK01000001">
    <property type="protein sequence ID" value="GMA23124.1"/>
    <property type="molecule type" value="Genomic_DNA"/>
</dbReference>
<dbReference type="InterPro" id="IPR012338">
    <property type="entry name" value="Beta-lactam/transpept-like"/>
</dbReference>
<dbReference type="Proteomes" id="UP001157091">
    <property type="component" value="Unassembled WGS sequence"/>
</dbReference>
<dbReference type="SUPFAM" id="SSF56601">
    <property type="entry name" value="beta-lactamase/transpeptidase-like"/>
    <property type="match status" value="1"/>
</dbReference>
<comment type="caution">
    <text evidence="2">The sequence shown here is derived from an EMBL/GenBank/DDBJ whole genome shotgun (WGS) entry which is preliminary data.</text>
</comment>
<dbReference type="Gene3D" id="3.40.710.10">
    <property type="entry name" value="DD-peptidase/beta-lactamase superfamily"/>
    <property type="match status" value="1"/>
</dbReference>
<evidence type="ECO:0000313" key="2">
    <source>
        <dbReference type="EMBL" id="GMA23124.1"/>
    </source>
</evidence>
<gene>
    <name evidence="2" type="ORF">GCM10025864_08830</name>
</gene>
<name>A0ABQ6HX83_9MICO</name>
<dbReference type="PANTHER" id="PTHR43283:SF15">
    <property type="entry name" value="CONSERVED PROTEIN"/>
    <property type="match status" value="1"/>
</dbReference>
<organism evidence="2 3">
    <name type="scientific">Luteimicrobium album</name>
    <dbReference type="NCBI Taxonomy" id="1054550"/>
    <lineage>
        <taxon>Bacteria</taxon>
        <taxon>Bacillati</taxon>
        <taxon>Actinomycetota</taxon>
        <taxon>Actinomycetes</taxon>
        <taxon>Micrococcales</taxon>
        <taxon>Luteimicrobium</taxon>
    </lineage>
</organism>
<dbReference type="PANTHER" id="PTHR43283">
    <property type="entry name" value="BETA-LACTAMASE-RELATED"/>
    <property type="match status" value="1"/>
</dbReference>
<proteinExistence type="predicted"/>
<reference evidence="3" key="1">
    <citation type="journal article" date="2019" name="Int. J. Syst. Evol. Microbiol.">
        <title>The Global Catalogue of Microorganisms (GCM) 10K type strain sequencing project: providing services to taxonomists for standard genome sequencing and annotation.</title>
        <authorList>
            <consortium name="The Broad Institute Genomics Platform"/>
            <consortium name="The Broad Institute Genome Sequencing Center for Infectious Disease"/>
            <person name="Wu L."/>
            <person name="Ma J."/>
        </authorList>
    </citation>
    <scope>NUCLEOTIDE SEQUENCE [LARGE SCALE GENOMIC DNA]</scope>
    <source>
        <strain evidence="3">NBRC 106348</strain>
    </source>
</reference>